<dbReference type="EMBL" id="JANPWZ010000335">
    <property type="protein sequence ID" value="KAJ3577630.1"/>
    <property type="molecule type" value="Genomic_DNA"/>
</dbReference>
<protein>
    <recommendedName>
        <fullName evidence="6">Transcription factor IIIC 90kDa subunit N-terminal domain-containing protein</fullName>
    </recommendedName>
</protein>
<dbReference type="Proteomes" id="UP001148614">
    <property type="component" value="Unassembled WGS sequence"/>
</dbReference>
<proteinExistence type="predicted"/>
<feature type="region of interest" description="Disordered" evidence="1">
    <location>
        <begin position="498"/>
        <end position="527"/>
    </location>
</feature>
<dbReference type="Pfam" id="PF12657">
    <property type="entry name" value="TFIIIC_delta"/>
    <property type="match status" value="1"/>
</dbReference>
<dbReference type="InterPro" id="IPR024764">
    <property type="entry name" value="TFIIIC_Znf"/>
</dbReference>
<dbReference type="InterPro" id="IPR024761">
    <property type="entry name" value="TFIIIC_delta_N"/>
</dbReference>
<keyword evidence="5" id="KW-1185">Reference proteome</keyword>
<accession>A0A9W8TQ10</accession>
<sequence>MAAFMLPTDALPLESIHLSILPKTTHNIAWSPDNELAIGCDDCVILYVPDFSLRVPVVNDQEGPRQYSEAALRFPTTVQKPYDLNRHLFENAGQVSKNYSLFTGAGDDTLTGHGSTLNHNVALQWSPGGLGRMSRSVLAVLTSAGIITVYCQGAPDSVASSSAPSAGSIRPWTAVWHVGAGMLVPAAEGHTAPDKRECIISFAWASGMGSKSALLAYMNTEHEVVLLRAGATHDSYTLPGHPGTWHVLEVARFVADGPHSTPADPTDPDFTYANSSFSLSWSPWLRRGSSLTCILSYVSHNYVGFRQVTIDDTGEGLNSASVYVTRADADGVCLYLSTDAFVVWEDKIWTVPGSNIVRGIIASPTRVKEFELSFDHTSPIQAHTTDKCGTAYPSQEDELHIDNPITGVIIHPPSSSQNTSTPSYTLVRLSAAHDISDWHQTNLMLSPQPEGSNNTNELSWATEIKQIIEHQLPRALAHRQGTAAAKGEDGEILGFDSEEDEEDEGDFDDSDDEDDVTSDFLDTVDGDGDENLGKINFLGLRGVDTEDQVHLNRIRIWGLTVSPGSGTSAVLISQHSNLEFERDTFAGLKCRVLFGTHGCSPHSLNGDDNNIGVGNGAVPKLLSTEARAWEWMYGGGPHVPGFSTPVQIWGDNRTTLRYHFELVAQGRSCIFCELPLSPQDGGSSSCCDNGHIFENCANTGVPILAPNVSRTCGVCGMKCLNSEELLDIAPQLKDLIERDISPELCGGCGGKFTS</sequence>
<evidence type="ECO:0000313" key="4">
    <source>
        <dbReference type="EMBL" id="KAJ3577630.1"/>
    </source>
</evidence>
<name>A0A9W8TQ10_9PEZI</name>
<feature type="domain" description="Transcription factor IIIC putative zinc-finger" evidence="3">
    <location>
        <begin position="668"/>
        <end position="728"/>
    </location>
</feature>
<evidence type="ECO:0000256" key="1">
    <source>
        <dbReference type="SAM" id="MobiDB-lite"/>
    </source>
</evidence>
<evidence type="ECO:0000259" key="3">
    <source>
        <dbReference type="Pfam" id="PF12660"/>
    </source>
</evidence>
<dbReference type="VEuPathDB" id="FungiDB:F4678DRAFT_366927"/>
<evidence type="ECO:0008006" key="6">
    <source>
        <dbReference type="Google" id="ProtNLM"/>
    </source>
</evidence>
<evidence type="ECO:0000259" key="2">
    <source>
        <dbReference type="Pfam" id="PF12657"/>
    </source>
</evidence>
<dbReference type="AlphaFoldDB" id="A0A9W8TQ10"/>
<comment type="caution">
    <text evidence="4">The sequence shown here is derived from an EMBL/GenBank/DDBJ whole genome shotgun (WGS) entry which is preliminary data.</text>
</comment>
<gene>
    <name evidence="4" type="ORF">NPX13_g2936</name>
</gene>
<reference evidence="4" key="1">
    <citation type="submission" date="2022-07" db="EMBL/GenBank/DDBJ databases">
        <title>Genome Sequence of Xylaria arbuscula.</title>
        <authorList>
            <person name="Buettner E."/>
        </authorList>
    </citation>
    <scope>NUCLEOTIDE SEQUENCE</scope>
    <source>
        <strain evidence="4">VT107</strain>
    </source>
</reference>
<feature type="domain" description="Transcription factor IIIC 90kDa subunit N-terminal" evidence="2">
    <location>
        <begin position="30"/>
        <end position="576"/>
    </location>
</feature>
<organism evidence="4 5">
    <name type="scientific">Xylaria arbuscula</name>
    <dbReference type="NCBI Taxonomy" id="114810"/>
    <lineage>
        <taxon>Eukaryota</taxon>
        <taxon>Fungi</taxon>
        <taxon>Dikarya</taxon>
        <taxon>Ascomycota</taxon>
        <taxon>Pezizomycotina</taxon>
        <taxon>Sordariomycetes</taxon>
        <taxon>Xylariomycetidae</taxon>
        <taxon>Xylariales</taxon>
        <taxon>Xylariaceae</taxon>
        <taxon>Xylaria</taxon>
    </lineage>
</organism>
<dbReference type="Pfam" id="PF12660">
    <property type="entry name" value="zf-TFIIIC"/>
    <property type="match status" value="1"/>
</dbReference>
<evidence type="ECO:0000313" key="5">
    <source>
        <dbReference type="Proteomes" id="UP001148614"/>
    </source>
</evidence>